<evidence type="ECO:0000313" key="2">
    <source>
        <dbReference type="EMBL" id="KAF4505739.1"/>
    </source>
</evidence>
<evidence type="ECO:0000313" key="3">
    <source>
        <dbReference type="Proteomes" id="UP000557566"/>
    </source>
</evidence>
<feature type="region of interest" description="Disordered" evidence="1">
    <location>
        <begin position="55"/>
        <end position="74"/>
    </location>
</feature>
<feature type="compositionally biased region" description="Polar residues" evidence="1">
    <location>
        <begin position="55"/>
        <end position="69"/>
    </location>
</feature>
<proteinExistence type="predicted"/>
<sequence>MFLAMRASLSSLQRARAVAASSIKQLSPAPVDLSTSCLLPKSRQTRASTSLAFVNRQEQQSQHVDPTSTRLDHPISLARMPSGKDRLYVALYARGGEPSMSGLEDKYHWALIVGPKKETPLSRGLLCQVNNGVGPWPDWQYEQRDISMKPSPRLLVRVTVAKIRNRRRLKSVLRDTPLRPEQEGWKCVEWVQEALRALDKDGSALGTSVSEWQTVRDWAMWYIDAKHRAGRFDRYYDPDHAPTWDLLENTETVT</sequence>
<organism evidence="2 3">
    <name type="scientific">Ophiocordyceps sinensis</name>
    <dbReference type="NCBI Taxonomy" id="72228"/>
    <lineage>
        <taxon>Eukaryota</taxon>
        <taxon>Fungi</taxon>
        <taxon>Dikarya</taxon>
        <taxon>Ascomycota</taxon>
        <taxon>Pezizomycotina</taxon>
        <taxon>Sordariomycetes</taxon>
        <taxon>Hypocreomycetidae</taxon>
        <taxon>Hypocreales</taxon>
        <taxon>Ophiocordycipitaceae</taxon>
        <taxon>Ophiocordyceps</taxon>
    </lineage>
</organism>
<dbReference type="AlphaFoldDB" id="A0A8H4LUN2"/>
<dbReference type="Pfam" id="PF21858">
    <property type="entry name" value="DUF6914"/>
    <property type="match status" value="1"/>
</dbReference>
<protein>
    <submittedName>
        <fullName evidence="2">Uncharacterized protein</fullName>
    </submittedName>
</protein>
<dbReference type="EMBL" id="JAAVMX010000008">
    <property type="protein sequence ID" value="KAF4505739.1"/>
    <property type="molecule type" value="Genomic_DNA"/>
</dbReference>
<gene>
    <name evidence="2" type="ORF">G6O67_007656</name>
</gene>
<accession>A0A8H4LUN2</accession>
<dbReference type="OrthoDB" id="2679825at2759"/>
<dbReference type="Proteomes" id="UP000557566">
    <property type="component" value="Unassembled WGS sequence"/>
</dbReference>
<dbReference type="InterPro" id="IPR054208">
    <property type="entry name" value="DUF6914"/>
</dbReference>
<keyword evidence="3" id="KW-1185">Reference proteome</keyword>
<comment type="caution">
    <text evidence="2">The sequence shown here is derived from an EMBL/GenBank/DDBJ whole genome shotgun (WGS) entry which is preliminary data.</text>
</comment>
<reference evidence="2 3" key="1">
    <citation type="journal article" date="2020" name="Genome Biol. Evol.">
        <title>A new high-quality draft genome assembly of the Chinese cordyceps Ophiocordyceps sinensis.</title>
        <authorList>
            <person name="Shu R."/>
            <person name="Zhang J."/>
            <person name="Meng Q."/>
            <person name="Zhang H."/>
            <person name="Zhou G."/>
            <person name="Li M."/>
            <person name="Wu P."/>
            <person name="Zhao Y."/>
            <person name="Chen C."/>
            <person name="Qin Q."/>
        </authorList>
    </citation>
    <scope>NUCLEOTIDE SEQUENCE [LARGE SCALE GENOMIC DNA]</scope>
    <source>
        <strain evidence="2 3">IOZ07</strain>
    </source>
</reference>
<evidence type="ECO:0000256" key="1">
    <source>
        <dbReference type="SAM" id="MobiDB-lite"/>
    </source>
</evidence>
<name>A0A8H4LUN2_9HYPO</name>